<reference evidence="2" key="1">
    <citation type="journal article" date="2019" name="Int. J. Syst. Evol. Microbiol.">
        <title>The Global Catalogue of Microorganisms (GCM) 10K type strain sequencing project: providing services to taxonomists for standard genome sequencing and annotation.</title>
        <authorList>
            <consortium name="The Broad Institute Genomics Platform"/>
            <consortium name="The Broad Institute Genome Sequencing Center for Infectious Disease"/>
            <person name="Wu L."/>
            <person name="Ma J."/>
        </authorList>
    </citation>
    <scope>NUCLEOTIDE SEQUENCE [LARGE SCALE GENOMIC DNA]</scope>
    <source>
        <strain evidence="2">CCUG 58127</strain>
    </source>
</reference>
<evidence type="ECO:0000313" key="1">
    <source>
        <dbReference type="EMBL" id="MFC6703742.1"/>
    </source>
</evidence>
<dbReference type="EMBL" id="JBHSWH010000001">
    <property type="protein sequence ID" value="MFC6703742.1"/>
    <property type="molecule type" value="Genomic_DNA"/>
</dbReference>
<dbReference type="Proteomes" id="UP001596298">
    <property type="component" value="Unassembled WGS sequence"/>
</dbReference>
<sequence>MDDVTTELRRVIRRWQQLPADTAHENAGLVRELAQDLADRTRAQLGLAALAIPDLGEAALADQLTVMVYDACRVGLESYALNGLTQLRRALP</sequence>
<comment type="caution">
    <text evidence="1">The sequence shown here is derived from an EMBL/GenBank/DDBJ whole genome shotgun (WGS) entry which is preliminary data.</text>
</comment>
<name>A0ABW2AAF7_9MICO</name>
<gene>
    <name evidence="1" type="ORF">ACFQDH_00225</name>
</gene>
<keyword evidence="2" id="KW-1185">Reference proteome</keyword>
<dbReference type="RefSeq" id="WP_382397362.1">
    <property type="nucleotide sequence ID" value="NZ_JBHSWH010000001.1"/>
</dbReference>
<evidence type="ECO:0000313" key="2">
    <source>
        <dbReference type="Proteomes" id="UP001596298"/>
    </source>
</evidence>
<accession>A0ABW2AAF7</accession>
<organism evidence="1 2">
    <name type="scientific">Flexivirga alba</name>
    <dbReference type="NCBI Taxonomy" id="702742"/>
    <lineage>
        <taxon>Bacteria</taxon>
        <taxon>Bacillati</taxon>
        <taxon>Actinomycetota</taxon>
        <taxon>Actinomycetes</taxon>
        <taxon>Micrococcales</taxon>
        <taxon>Dermacoccaceae</taxon>
        <taxon>Flexivirga</taxon>
    </lineage>
</organism>
<protein>
    <submittedName>
        <fullName evidence="1">Uncharacterized protein</fullName>
    </submittedName>
</protein>
<proteinExistence type="predicted"/>